<protein>
    <submittedName>
        <fullName evidence="1">Uncharacterized protein</fullName>
    </submittedName>
</protein>
<sequence length="100" mass="11210">MAQACLGFISWVQDWKQAKPGESPSPLQVLEPWPVECAQCSPPPPHTEKTYGTLLGPCPLAWGIAHARCLARHSLQVPIRDKTHRCLVWAWGWSTHPLLH</sequence>
<gene>
    <name evidence="1" type="ORF">EGYM00392_LOCUS36936</name>
</gene>
<accession>A0A7S1IX87</accession>
<name>A0A7S1IX87_9EUGL</name>
<organism evidence="1">
    <name type="scientific">Eutreptiella gymnastica</name>
    <dbReference type="NCBI Taxonomy" id="73025"/>
    <lineage>
        <taxon>Eukaryota</taxon>
        <taxon>Discoba</taxon>
        <taxon>Euglenozoa</taxon>
        <taxon>Euglenida</taxon>
        <taxon>Spirocuta</taxon>
        <taxon>Euglenophyceae</taxon>
        <taxon>Eutreptiales</taxon>
        <taxon>Eutreptiaceae</taxon>
        <taxon>Eutreptiella</taxon>
    </lineage>
</organism>
<dbReference type="EMBL" id="HBGA01098945">
    <property type="protein sequence ID" value="CAD9025807.1"/>
    <property type="molecule type" value="Transcribed_RNA"/>
</dbReference>
<proteinExistence type="predicted"/>
<evidence type="ECO:0000313" key="1">
    <source>
        <dbReference type="EMBL" id="CAD9025807.1"/>
    </source>
</evidence>
<dbReference type="AlphaFoldDB" id="A0A7S1IX87"/>
<reference evidence="1" key="1">
    <citation type="submission" date="2021-01" db="EMBL/GenBank/DDBJ databases">
        <authorList>
            <person name="Corre E."/>
            <person name="Pelletier E."/>
            <person name="Niang G."/>
            <person name="Scheremetjew M."/>
            <person name="Finn R."/>
            <person name="Kale V."/>
            <person name="Holt S."/>
            <person name="Cochrane G."/>
            <person name="Meng A."/>
            <person name="Brown T."/>
            <person name="Cohen L."/>
        </authorList>
    </citation>
    <scope>NUCLEOTIDE SEQUENCE</scope>
    <source>
        <strain evidence="1">NIES-381</strain>
    </source>
</reference>